<feature type="region of interest" description="Disordered" evidence="1">
    <location>
        <begin position="88"/>
        <end position="114"/>
    </location>
</feature>
<reference evidence="2" key="1">
    <citation type="submission" date="2020-10" db="EMBL/GenBank/DDBJ databases">
        <authorList>
            <person name="Gilroy R."/>
        </authorList>
    </citation>
    <scope>NUCLEOTIDE SEQUENCE</scope>
    <source>
        <strain evidence="2">CHK191-8634</strain>
    </source>
</reference>
<evidence type="ECO:0008006" key="4">
    <source>
        <dbReference type="Google" id="ProtNLM"/>
    </source>
</evidence>
<protein>
    <recommendedName>
        <fullName evidence="4">Helix-turn-helix type 11 domain-containing protein</fullName>
    </recommendedName>
</protein>
<evidence type="ECO:0000313" key="3">
    <source>
        <dbReference type="Proteomes" id="UP000824073"/>
    </source>
</evidence>
<organism evidence="2 3">
    <name type="scientific">Candidatus Ventrousia excrementavium</name>
    <dbReference type="NCBI Taxonomy" id="2840961"/>
    <lineage>
        <taxon>Bacteria</taxon>
        <taxon>Bacillati</taxon>
        <taxon>Bacillota</taxon>
        <taxon>Clostridia</taxon>
        <taxon>Eubacteriales</taxon>
        <taxon>Clostridiaceae</taxon>
        <taxon>Clostridiaceae incertae sedis</taxon>
        <taxon>Candidatus Ventrousia</taxon>
    </lineage>
</organism>
<evidence type="ECO:0000256" key="1">
    <source>
        <dbReference type="SAM" id="MobiDB-lite"/>
    </source>
</evidence>
<dbReference type="Proteomes" id="UP000824073">
    <property type="component" value="Unassembled WGS sequence"/>
</dbReference>
<evidence type="ECO:0000313" key="2">
    <source>
        <dbReference type="EMBL" id="HIU43427.1"/>
    </source>
</evidence>
<sequence length="114" mass="12285">MKIEALLSRGRAGAVPMVQLVAWTGLDSRSIRQLIERERRQGAPILSDNRSGYFLAGSPEEVERFSRSMEHRAREILRTAAAVRAAAGCAGRHPAPPCSTFGTPSEGPGGLNRS</sequence>
<gene>
    <name evidence="2" type="ORF">IAB67_03935</name>
</gene>
<reference evidence="2" key="2">
    <citation type="journal article" date="2021" name="PeerJ">
        <title>Extensive microbial diversity within the chicken gut microbiome revealed by metagenomics and culture.</title>
        <authorList>
            <person name="Gilroy R."/>
            <person name="Ravi A."/>
            <person name="Getino M."/>
            <person name="Pursley I."/>
            <person name="Horton D.L."/>
            <person name="Alikhan N.F."/>
            <person name="Baker D."/>
            <person name="Gharbi K."/>
            <person name="Hall N."/>
            <person name="Watson M."/>
            <person name="Adriaenssens E.M."/>
            <person name="Foster-Nyarko E."/>
            <person name="Jarju S."/>
            <person name="Secka A."/>
            <person name="Antonio M."/>
            <person name="Oren A."/>
            <person name="Chaudhuri R.R."/>
            <person name="La Ragione R."/>
            <person name="Hildebrand F."/>
            <person name="Pallen M.J."/>
        </authorList>
    </citation>
    <scope>NUCLEOTIDE SEQUENCE</scope>
    <source>
        <strain evidence="2">CHK191-8634</strain>
    </source>
</reference>
<dbReference type="AlphaFoldDB" id="A0A9D1IU74"/>
<proteinExistence type="predicted"/>
<dbReference type="EMBL" id="DVMR01000035">
    <property type="protein sequence ID" value="HIU43427.1"/>
    <property type="molecule type" value="Genomic_DNA"/>
</dbReference>
<comment type="caution">
    <text evidence="2">The sequence shown here is derived from an EMBL/GenBank/DDBJ whole genome shotgun (WGS) entry which is preliminary data.</text>
</comment>
<accession>A0A9D1IU74</accession>
<name>A0A9D1IU74_9CLOT</name>